<dbReference type="NCBIfam" id="TIGR00634">
    <property type="entry name" value="recN"/>
    <property type="match status" value="1"/>
</dbReference>
<evidence type="ECO:0000256" key="6">
    <source>
        <dbReference type="ARBA" id="ARBA00022840"/>
    </source>
</evidence>
<feature type="domain" description="RecF/RecN/SMC N-terminal" evidence="11">
    <location>
        <begin position="2"/>
        <end position="509"/>
    </location>
</feature>
<dbReference type="GO" id="GO:0043590">
    <property type="term" value="C:bacterial nucleoid"/>
    <property type="evidence" value="ECO:0007669"/>
    <property type="project" value="TreeGrafter"/>
</dbReference>
<dbReference type="AlphaFoldDB" id="A0A1D8AZC8"/>
<evidence type="ECO:0000256" key="5">
    <source>
        <dbReference type="ARBA" id="ARBA00022763"/>
    </source>
</evidence>
<evidence type="ECO:0000256" key="9">
    <source>
        <dbReference type="PIRNR" id="PIRNR003128"/>
    </source>
</evidence>
<evidence type="ECO:0000256" key="8">
    <source>
        <dbReference type="ARBA" id="ARBA00033408"/>
    </source>
</evidence>
<protein>
    <recommendedName>
        <fullName evidence="3 9">DNA repair protein RecN</fullName>
    </recommendedName>
    <alternativeName>
        <fullName evidence="8 9">Recombination protein N</fullName>
    </alternativeName>
</protein>
<dbReference type="GO" id="GO:0005524">
    <property type="term" value="F:ATP binding"/>
    <property type="evidence" value="ECO:0007669"/>
    <property type="project" value="UniProtKB-KW"/>
</dbReference>
<dbReference type="PIRSF" id="PIRSF003128">
    <property type="entry name" value="RecN"/>
    <property type="match status" value="1"/>
</dbReference>
<name>A0A1D8AZC8_9BACT</name>
<evidence type="ECO:0000259" key="11">
    <source>
        <dbReference type="Pfam" id="PF02463"/>
    </source>
</evidence>
<evidence type="ECO:0000256" key="7">
    <source>
        <dbReference type="ARBA" id="ARBA00023204"/>
    </source>
</evidence>
<proteinExistence type="inferred from homology"/>
<dbReference type="PANTHER" id="PTHR11059">
    <property type="entry name" value="DNA REPAIR PROTEIN RECN"/>
    <property type="match status" value="1"/>
</dbReference>
<dbReference type="STRING" id="1838286.Verru16b_03351"/>
<evidence type="ECO:0000256" key="4">
    <source>
        <dbReference type="ARBA" id="ARBA00022741"/>
    </source>
</evidence>
<keyword evidence="6" id="KW-0067">ATP-binding</keyword>
<dbReference type="OrthoDB" id="9806954at2"/>
<dbReference type="RefSeq" id="WP_069963326.1">
    <property type="nucleotide sequence ID" value="NZ_CP016094.1"/>
</dbReference>
<evidence type="ECO:0000256" key="10">
    <source>
        <dbReference type="SAM" id="Coils"/>
    </source>
</evidence>
<dbReference type="KEGG" id="obg:Verru16b_03351"/>
<keyword evidence="5 9" id="KW-0227">DNA damage</keyword>
<dbReference type="CDD" id="cd03241">
    <property type="entry name" value="ABC_RecN"/>
    <property type="match status" value="1"/>
</dbReference>
<evidence type="ECO:0000256" key="1">
    <source>
        <dbReference type="ARBA" id="ARBA00003618"/>
    </source>
</evidence>
<accession>A0A1D8AZC8</accession>
<dbReference type="InterPro" id="IPR004604">
    <property type="entry name" value="DNA_recomb/repair_RecN"/>
</dbReference>
<dbReference type="Pfam" id="PF02463">
    <property type="entry name" value="SMC_N"/>
    <property type="match status" value="1"/>
</dbReference>
<dbReference type="EMBL" id="CP016094">
    <property type="protein sequence ID" value="AOS46252.1"/>
    <property type="molecule type" value="Genomic_DNA"/>
</dbReference>
<keyword evidence="13" id="KW-1185">Reference proteome</keyword>
<dbReference type="InterPro" id="IPR003395">
    <property type="entry name" value="RecF/RecN/SMC_N"/>
</dbReference>
<dbReference type="PANTHER" id="PTHR11059:SF0">
    <property type="entry name" value="DNA REPAIR PROTEIN RECN"/>
    <property type="match status" value="1"/>
</dbReference>
<gene>
    <name evidence="12" type="primary">recN</name>
    <name evidence="12" type="ORF">Verru16b_03351</name>
</gene>
<comment type="similarity">
    <text evidence="2 9">Belongs to the RecN family.</text>
</comment>
<dbReference type="Proteomes" id="UP000095228">
    <property type="component" value="Chromosome"/>
</dbReference>
<organism evidence="12 13">
    <name type="scientific">Lacunisphaera limnophila</name>
    <dbReference type="NCBI Taxonomy" id="1838286"/>
    <lineage>
        <taxon>Bacteria</taxon>
        <taxon>Pseudomonadati</taxon>
        <taxon>Verrucomicrobiota</taxon>
        <taxon>Opitutia</taxon>
        <taxon>Opitutales</taxon>
        <taxon>Opitutaceae</taxon>
        <taxon>Lacunisphaera</taxon>
    </lineage>
</organism>
<dbReference type="PATRIC" id="fig|1838286.3.peg.3391"/>
<evidence type="ECO:0000256" key="2">
    <source>
        <dbReference type="ARBA" id="ARBA00009441"/>
    </source>
</evidence>
<dbReference type="SUPFAM" id="SSF52540">
    <property type="entry name" value="P-loop containing nucleoside triphosphate hydrolases"/>
    <property type="match status" value="1"/>
</dbReference>
<feature type="coiled-coil region" evidence="10">
    <location>
        <begin position="343"/>
        <end position="381"/>
    </location>
</feature>
<dbReference type="GO" id="GO:0006281">
    <property type="term" value="P:DNA repair"/>
    <property type="evidence" value="ECO:0007669"/>
    <property type="project" value="UniProtKB-KW"/>
</dbReference>
<reference evidence="12 13" key="1">
    <citation type="submission" date="2016-06" db="EMBL/GenBank/DDBJ databases">
        <title>Three novel species with peptidoglycan cell walls form the new genus Lacunisphaera gen. nov. in the family Opitutaceae of the verrucomicrobial subdivision 4.</title>
        <authorList>
            <person name="Rast P."/>
            <person name="Gloeckner I."/>
            <person name="Jogler M."/>
            <person name="Boedeker C."/>
            <person name="Jeske O."/>
            <person name="Wiegand S."/>
            <person name="Reinhardt R."/>
            <person name="Schumann P."/>
            <person name="Rohde M."/>
            <person name="Spring S."/>
            <person name="Gloeckner F.O."/>
            <person name="Jogler C."/>
        </authorList>
    </citation>
    <scope>NUCLEOTIDE SEQUENCE [LARGE SCALE GENOMIC DNA]</scope>
    <source>
        <strain evidence="12 13">IG16b</strain>
    </source>
</reference>
<evidence type="ECO:0000256" key="3">
    <source>
        <dbReference type="ARBA" id="ARBA00021315"/>
    </source>
</evidence>
<dbReference type="GO" id="GO:0006310">
    <property type="term" value="P:DNA recombination"/>
    <property type="evidence" value="ECO:0007669"/>
    <property type="project" value="InterPro"/>
</dbReference>
<dbReference type="GO" id="GO:0009432">
    <property type="term" value="P:SOS response"/>
    <property type="evidence" value="ECO:0007669"/>
    <property type="project" value="TreeGrafter"/>
</dbReference>
<keyword evidence="7 9" id="KW-0234">DNA repair</keyword>
<dbReference type="InterPro" id="IPR027417">
    <property type="entry name" value="P-loop_NTPase"/>
</dbReference>
<keyword evidence="4" id="KW-0547">Nucleotide-binding</keyword>
<comment type="function">
    <text evidence="1 9">May be involved in recombinational repair of damaged DNA.</text>
</comment>
<evidence type="ECO:0000313" key="13">
    <source>
        <dbReference type="Proteomes" id="UP000095228"/>
    </source>
</evidence>
<keyword evidence="10" id="KW-0175">Coiled coil</keyword>
<evidence type="ECO:0000313" key="12">
    <source>
        <dbReference type="EMBL" id="AOS46252.1"/>
    </source>
</evidence>
<dbReference type="Gene3D" id="3.40.50.300">
    <property type="entry name" value="P-loop containing nucleotide triphosphate hydrolases"/>
    <property type="match status" value="2"/>
</dbReference>
<sequence length="555" mass="60161">MLQSLRIRNLALLHEVELDFEAGFTAVTGETGAGKSILLGALSLLAGARADKTIIRQGADACEVEAALFFADTRRLDMVLANLSLPACDDGVLIIKRSLPREKAPKLSVNGGLATLSALQELGAQWIDFHGPGEPRRLLKENGQRELLDLFARNSGVLEQYQARYGLWRDLIAERERLAGADKLSPDQIEFLKLQLAKIDALELTEEAIGALERDFQRQQSAQEIVQLAARLSHGLSGEEGLLGQLSALLRDARQLEAFDASSKPLADRLQSASLELGDLDAEFSSLATSLNFDPEQAEALQTKMNAWLELKRKHGAKVETVVAAGYEMRRRLELQGDVEGSLARLDREIAAAEKAVRQAAAELRATREKAAQQLAKVAARVIVQLGFKKADFRVQLIPLPAPGPHGDGGVEFLFSPNVGEAPLPLHRIASSGELARVMLGLKAVLAEIDDVPLLVFDEVDANVGGEIGRIVGEKMADIAERHQVLCVTHLPQVAAQAANHFLVTKDQSGDRAAVSIESIHGSRKERVGELARMLGDRSAKSAQAHAEELLKLRG</sequence>